<comment type="subcellular location">
    <subcellularLocation>
        <location evidence="2">Cell membrane</location>
        <topology evidence="2">Multi-pass membrane protein</topology>
    </subcellularLocation>
</comment>
<dbReference type="PANTHER" id="PTHR45528">
    <property type="entry name" value="SENSOR HISTIDINE KINASE CPXA"/>
    <property type="match status" value="1"/>
</dbReference>
<keyword evidence="8" id="KW-0547">Nucleotide-binding</keyword>
<keyword evidence="18" id="KW-1185">Reference proteome</keyword>
<keyword evidence="9 17" id="KW-0418">Kinase</keyword>
<dbReference type="GO" id="GO:0005886">
    <property type="term" value="C:plasma membrane"/>
    <property type="evidence" value="ECO:0007669"/>
    <property type="project" value="UniProtKB-SubCell"/>
</dbReference>
<dbReference type="SUPFAM" id="SSF55874">
    <property type="entry name" value="ATPase domain of HSP90 chaperone/DNA topoisomerase II/histidine kinase"/>
    <property type="match status" value="1"/>
</dbReference>
<protein>
    <recommendedName>
        <fullName evidence="3">histidine kinase</fullName>
        <ecNumber evidence="3">2.7.13.3</ecNumber>
    </recommendedName>
</protein>
<dbReference type="PROSITE" id="PS50885">
    <property type="entry name" value="HAMP"/>
    <property type="match status" value="1"/>
</dbReference>
<keyword evidence="5" id="KW-0597">Phosphoprotein</keyword>
<evidence type="ECO:0000256" key="7">
    <source>
        <dbReference type="ARBA" id="ARBA00022692"/>
    </source>
</evidence>
<feature type="transmembrane region" description="Helical" evidence="14">
    <location>
        <begin position="169"/>
        <end position="193"/>
    </location>
</feature>
<dbReference type="OrthoDB" id="9813151at2"/>
<dbReference type="SMART" id="SM00387">
    <property type="entry name" value="HATPase_c"/>
    <property type="match status" value="1"/>
</dbReference>
<dbReference type="RefSeq" id="WP_109729912.1">
    <property type="nucleotide sequence ID" value="NZ_BAAACK010000006.1"/>
</dbReference>
<comment type="caution">
    <text evidence="17">The sequence shown here is derived from an EMBL/GenBank/DDBJ whole genome shotgun (WGS) entry which is preliminary data.</text>
</comment>
<dbReference type="InterPro" id="IPR005467">
    <property type="entry name" value="His_kinase_dom"/>
</dbReference>
<dbReference type="SUPFAM" id="SSF47384">
    <property type="entry name" value="Homodimeric domain of signal transducing histidine kinase"/>
    <property type="match status" value="1"/>
</dbReference>
<dbReference type="PANTHER" id="PTHR45528:SF1">
    <property type="entry name" value="SENSOR HISTIDINE KINASE CPXA"/>
    <property type="match status" value="1"/>
</dbReference>
<dbReference type="Gene3D" id="3.30.565.10">
    <property type="entry name" value="Histidine kinase-like ATPase, C-terminal domain"/>
    <property type="match status" value="1"/>
</dbReference>
<dbReference type="InterPro" id="IPR036097">
    <property type="entry name" value="HisK_dim/P_sf"/>
</dbReference>
<dbReference type="Gene3D" id="1.10.287.130">
    <property type="match status" value="1"/>
</dbReference>
<feature type="domain" description="HAMP" evidence="16">
    <location>
        <begin position="195"/>
        <end position="243"/>
    </location>
</feature>
<dbReference type="EMBL" id="QGDL01000002">
    <property type="protein sequence ID" value="PWJ31188.1"/>
    <property type="molecule type" value="Genomic_DNA"/>
</dbReference>
<evidence type="ECO:0000256" key="2">
    <source>
        <dbReference type="ARBA" id="ARBA00004651"/>
    </source>
</evidence>
<evidence type="ECO:0000256" key="1">
    <source>
        <dbReference type="ARBA" id="ARBA00000085"/>
    </source>
</evidence>
<dbReference type="CDD" id="cd06225">
    <property type="entry name" value="HAMP"/>
    <property type="match status" value="1"/>
</dbReference>
<gene>
    <name evidence="17" type="ORF">A8806_10244</name>
</gene>
<evidence type="ECO:0000256" key="13">
    <source>
        <dbReference type="ARBA" id="ARBA00023136"/>
    </source>
</evidence>
<proteinExistence type="predicted"/>
<dbReference type="PRINTS" id="PR00344">
    <property type="entry name" value="BCTRLSENSOR"/>
</dbReference>
<dbReference type="Pfam" id="PF00512">
    <property type="entry name" value="HisKA"/>
    <property type="match status" value="1"/>
</dbReference>
<feature type="transmembrane region" description="Helical" evidence="14">
    <location>
        <begin position="6"/>
        <end position="28"/>
    </location>
</feature>
<evidence type="ECO:0000256" key="3">
    <source>
        <dbReference type="ARBA" id="ARBA00012438"/>
    </source>
</evidence>
<evidence type="ECO:0000256" key="11">
    <source>
        <dbReference type="ARBA" id="ARBA00022989"/>
    </source>
</evidence>
<dbReference type="InterPro" id="IPR003661">
    <property type="entry name" value="HisK_dim/P_dom"/>
</dbReference>
<dbReference type="SUPFAM" id="SSF158472">
    <property type="entry name" value="HAMP domain-like"/>
    <property type="match status" value="1"/>
</dbReference>
<evidence type="ECO:0000256" key="5">
    <source>
        <dbReference type="ARBA" id="ARBA00022553"/>
    </source>
</evidence>
<organism evidence="17 18">
    <name type="scientific">Faecalicatena orotica</name>
    <dbReference type="NCBI Taxonomy" id="1544"/>
    <lineage>
        <taxon>Bacteria</taxon>
        <taxon>Bacillati</taxon>
        <taxon>Bacillota</taxon>
        <taxon>Clostridia</taxon>
        <taxon>Lachnospirales</taxon>
        <taxon>Lachnospiraceae</taxon>
        <taxon>Faecalicatena</taxon>
    </lineage>
</organism>
<dbReference type="InterPro" id="IPR003594">
    <property type="entry name" value="HATPase_dom"/>
</dbReference>
<dbReference type="FunFam" id="3.30.565.10:FF:000006">
    <property type="entry name" value="Sensor histidine kinase WalK"/>
    <property type="match status" value="1"/>
</dbReference>
<dbReference type="Gene3D" id="6.10.340.10">
    <property type="match status" value="1"/>
</dbReference>
<dbReference type="Pfam" id="PF00672">
    <property type="entry name" value="HAMP"/>
    <property type="match status" value="1"/>
</dbReference>
<accession>A0A2Y9B9W6</accession>
<keyword evidence="6" id="KW-0808">Transferase</keyword>
<name>A0A2Y9B9W6_9FIRM</name>
<evidence type="ECO:0000313" key="17">
    <source>
        <dbReference type="EMBL" id="PWJ31188.1"/>
    </source>
</evidence>
<keyword evidence="13 14" id="KW-0472">Membrane</keyword>
<dbReference type="SMART" id="SM00388">
    <property type="entry name" value="HisKA"/>
    <property type="match status" value="1"/>
</dbReference>
<keyword evidence="10" id="KW-0067">ATP-binding</keyword>
<evidence type="ECO:0000259" key="16">
    <source>
        <dbReference type="PROSITE" id="PS50885"/>
    </source>
</evidence>
<dbReference type="InterPro" id="IPR003660">
    <property type="entry name" value="HAMP_dom"/>
</dbReference>
<keyword evidence="11 14" id="KW-1133">Transmembrane helix</keyword>
<evidence type="ECO:0000256" key="4">
    <source>
        <dbReference type="ARBA" id="ARBA00022475"/>
    </source>
</evidence>
<dbReference type="Proteomes" id="UP000245845">
    <property type="component" value="Unassembled WGS sequence"/>
</dbReference>
<evidence type="ECO:0000313" key="18">
    <source>
        <dbReference type="Proteomes" id="UP000245845"/>
    </source>
</evidence>
<comment type="catalytic activity">
    <reaction evidence="1">
        <text>ATP + protein L-histidine = ADP + protein N-phospho-L-histidine.</text>
        <dbReference type="EC" id="2.7.13.3"/>
    </reaction>
</comment>
<dbReference type="PROSITE" id="PS50109">
    <property type="entry name" value="HIS_KIN"/>
    <property type="match status" value="1"/>
</dbReference>
<evidence type="ECO:0000256" key="12">
    <source>
        <dbReference type="ARBA" id="ARBA00023012"/>
    </source>
</evidence>
<dbReference type="SMART" id="SM00304">
    <property type="entry name" value="HAMP"/>
    <property type="match status" value="1"/>
</dbReference>
<dbReference type="InterPro" id="IPR050398">
    <property type="entry name" value="HssS/ArlS-like"/>
</dbReference>
<dbReference type="CDD" id="cd00082">
    <property type="entry name" value="HisKA"/>
    <property type="match status" value="1"/>
</dbReference>
<dbReference type="Pfam" id="PF02518">
    <property type="entry name" value="HATPase_c"/>
    <property type="match status" value="1"/>
</dbReference>
<dbReference type="EC" id="2.7.13.3" evidence="3"/>
<evidence type="ECO:0000256" key="10">
    <source>
        <dbReference type="ARBA" id="ARBA00022840"/>
    </source>
</evidence>
<dbReference type="AlphaFoldDB" id="A0A2Y9B9W6"/>
<evidence type="ECO:0000256" key="9">
    <source>
        <dbReference type="ARBA" id="ARBA00022777"/>
    </source>
</evidence>
<dbReference type="CDD" id="cd00075">
    <property type="entry name" value="HATPase"/>
    <property type="match status" value="1"/>
</dbReference>
<evidence type="ECO:0000259" key="15">
    <source>
        <dbReference type="PROSITE" id="PS50109"/>
    </source>
</evidence>
<dbReference type="GO" id="GO:0000155">
    <property type="term" value="F:phosphorelay sensor kinase activity"/>
    <property type="evidence" value="ECO:0007669"/>
    <property type="project" value="InterPro"/>
</dbReference>
<dbReference type="InterPro" id="IPR004358">
    <property type="entry name" value="Sig_transdc_His_kin-like_C"/>
</dbReference>
<keyword evidence="7 14" id="KW-0812">Transmembrane</keyword>
<reference evidence="17 18" key="1">
    <citation type="submission" date="2018-05" db="EMBL/GenBank/DDBJ databases">
        <title>The Hungate 1000. A catalogue of reference genomes from the rumen microbiome.</title>
        <authorList>
            <person name="Kelly W."/>
        </authorList>
    </citation>
    <scope>NUCLEOTIDE SEQUENCE [LARGE SCALE GENOMIC DNA]</scope>
    <source>
        <strain evidence="17 18">NLAE-zl-C242</strain>
    </source>
</reference>
<evidence type="ECO:0000256" key="6">
    <source>
        <dbReference type="ARBA" id="ARBA00022679"/>
    </source>
</evidence>
<sequence>MKSTLYLKFIIIYIIFGFLSFFTVGILTSQLMLDRLEKNDSQNLYKQANVMAADYLPSYFQEDNSTRAVHSQLNAAKQYLNSSLWFVKEDGTLITSANLENTAAPDMIENFDPAEIGSDQYIIGDYHGYFTEDVITVMAPVTQGFYIRGYLLIHKPVSYIQQTSSRMMFPVYITVAVIFILSFILLLAFHFFIYRPLRQITEAATQYASGNLTYEIPVNTHDEMGYLSASLNYMSVQLRDMEEYQKKIVANVSHDFRSPLTSIRGYVQAMTDGTIPPELHGKYLDIILFETERLTDLTKDLLTLNEFDTKELLLDKTEFDIQEMIKNTAASFEGACTPKRISIGLLLLPGEVLVYADRRKIQQVLYNLIDNAIKFSENESSVTIEVTARGEKIFVSVKDSGIGIPRKELNKIWERFYKSDLSRGKDKKGTGLGLAIVKEAIQAHDEHINVISTEGVGTEFIFSLSKKEN</sequence>
<dbReference type="InterPro" id="IPR036890">
    <property type="entry name" value="HATPase_C_sf"/>
</dbReference>
<evidence type="ECO:0000256" key="8">
    <source>
        <dbReference type="ARBA" id="ARBA00022741"/>
    </source>
</evidence>
<keyword evidence="4" id="KW-1003">Cell membrane</keyword>
<feature type="domain" description="Histidine kinase" evidence="15">
    <location>
        <begin position="251"/>
        <end position="468"/>
    </location>
</feature>
<keyword evidence="12" id="KW-0902">Two-component regulatory system</keyword>
<dbReference type="GO" id="GO:0005524">
    <property type="term" value="F:ATP binding"/>
    <property type="evidence" value="ECO:0007669"/>
    <property type="project" value="UniProtKB-KW"/>
</dbReference>
<evidence type="ECO:0000256" key="14">
    <source>
        <dbReference type="SAM" id="Phobius"/>
    </source>
</evidence>